<evidence type="ECO:0000313" key="3">
    <source>
        <dbReference type="Proteomes" id="UP000783863"/>
    </source>
</evidence>
<proteinExistence type="predicted"/>
<dbReference type="AlphaFoldDB" id="A0A8J7YHG9"/>
<sequence length="462" mass="49111">MTPDWTRRQYLSRLGGVALLGALAGCPGTDGPDVDTPSPVGTPETDGTEPDRDRPQTDAYDSVVDITEAGADADGEESIVSTLEDIDTSNTLVRFPKGTYFMDDTWGPEGAERLGLYGPEATITTVEEFTGPLFGLGTDGAVADLFVGGFTFDLTPDDTGPRPINGRVTDRMRIDNVTVRGEMDLDQDGMRFDVAEKDGHGVVWNLRMPDGGDPEYKNTGCYVGESHVGELRFQNCRFDGFPDNGLYASPAKGRVNVVGGQYRNNGVANIRVSGPSTVRGVVVRCDEARDGVENMRGIRLRGGSDVVVENSRLVFDTVTSSDGAITCAEWLDAATIRNTHITVNADDVPAIWAKPPNGNRSNVRDHPIQIKSVRIDGSASSGAAVRISERSDTLLSDLCICQHGDERDGIAVSGGDGTTVRGSAISVSGQPLATGGLSVRRDNLSLESTATSSSSCSCPKNR</sequence>
<name>A0A8J7YHG9_9EURY</name>
<dbReference type="InterPro" id="IPR011050">
    <property type="entry name" value="Pectin_lyase_fold/virulence"/>
</dbReference>
<dbReference type="Proteomes" id="UP000783863">
    <property type="component" value="Unassembled WGS sequence"/>
</dbReference>
<gene>
    <name evidence="2" type="ORF">EGD98_05205</name>
</gene>
<dbReference type="EMBL" id="RKLQ01000001">
    <property type="protein sequence ID" value="MBX0303069.1"/>
    <property type="molecule type" value="Genomic_DNA"/>
</dbReference>
<comment type="caution">
    <text evidence="2">The sequence shown here is derived from an EMBL/GenBank/DDBJ whole genome shotgun (WGS) entry which is preliminary data.</text>
</comment>
<dbReference type="InterPro" id="IPR012334">
    <property type="entry name" value="Pectin_lyas_fold"/>
</dbReference>
<dbReference type="Gene3D" id="2.160.20.10">
    <property type="entry name" value="Single-stranded right-handed beta-helix, Pectin lyase-like"/>
    <property type="match status" value="1"/>
</dbReference>
<feature type="region of interest" description="Disordered" evidence="1">
    <location>
        <begin position="23"/>
        <end position="59"/>
    </location>
</feature>
<accession>A0A8J7YHG9</accession>
<evidence type="ECO:0000256" key="1">
    <source>
        <dbReference type="SAM" id="MobiDB-lite"/>
    </source>
</evidence>
<dbReference type="PROSITE" id="PS51257">
    <property type="entry name" value="PROKAR_LIPOPROTEIN"/>
    <property type="match status" value="1"/>
</dbReference>
<reference evidence="2" key="1">
    <citation type="submission" date="2021-06" db="EMBL/GenBank/DDBJ databases">
        <title>Halomicroarcula sp. F24A a new haloarchaeum isolated from saline soil.</title>
        <authorList>
            <person name="Duran-Viseras A."/>
            <person name="Sanchez-Porro C."/>
            <person name="Ventosa A."/>
        </authorList>
    </citation>
    <scope>NUCLEOTIDE SEQUENCE</scope>
    <source>
        <strain evidence="2">F24A</strain>
    </source>
</reference>
<dbReference type="RefSeq" id="WP_220587289.1">
    <property type="nucleotide sequence ID" value="NZ_RKLQ01000001.1"/>
</dbReference>
<evidence type="ECO:0008006" key="4">
    <source>
        <dbReference type="Google" id="ProtNLM"/>
    </source>
</evidence>
<keyword evidence="3" id="KW-1185">Reference proteome</keyword>
<protein>
    <recommendedName>
        <fullName evidence="4">Right handed beta helix region</fullName>
    </recommendedName>
</protein>
<organism evidence="2 3">
    <name type="scientific">Haloarcula salinisoli</name>
    <dbReference type="NCBI Taxonomy" id="2487746"/>
    <lineage>
        <taxon>Archaea</taxon>
        <taxon>Methanobacteriati</taxon>
        <taxon>Methanobacteriota</taxon>
        <taxon>Stenosarchaea group</taxon>
        <taxon>Halobacteria</taxon>
        <taxon>Halobacteriales</taxon>
        <taxon>Haloarculaceae</taxon>
        <taxon>Haloarcula</taxon>
    </lineage>
</organism>
<evidence type="ECO:0000313" key="2">
    <source>
        <dbReference type="EMBL" id="MBX0303069.1"/>
    </source>
</evidence>
<dbReference type="SUPFAM" id="SSF51126">
    <property type="entry name" value="Pectin lyase-like"/>
    <property type="match status" value="1"/>
</dbReference>